<comment type="caution">
    <text evidence="2">The sequence shown here is derived from an EMBL/GenBank/DDBJ whole genome shotgun (WGS) entry which is preliminary data.</text>
</comment>
<keyword evidence="3" id="KW-1185">Reference proteome</keyword>
<dbReference type="Proteomes" id="UP001175228">
    <property type="component" value="Unassembled WGS sequence"/>
</dbReference>
<evidence type="ECO:0008006" key="4">
    <source>
        <dbReference type="Google" id="ProtNLM"/>
    </source>
</evidence>
<sequence>MIQRRIRIYSLHEDNHIQEYYVDEGAGWGWGGLTGKRIRAAPYSKLSAIYWDSRIRVYFQPTIGNDTIEEYYFDLGRPIDANGVTYPIGWLPWIGDLKSWRTYDPSTIHGVDVLIGSVNGRLIGEDLKNQQSTILKPNTDCNSYAWVYTPEGASKTSTIPSLLSPTVIDHARQHPRLFT</sequence>
<protein>
    <recommendedName>
        <fullName evidence="4">Fucose-specific lectin</fullName>
    </recommendedName>
</protein>
<dbReference type="Gene3D" id="2.120.10.70">
    <property type="entry name" value="Fucose-specific lectin"/>
    <property type="match status" value="1"/>
</dbReference>
<proteinExistence type="inferred from homology"/>
<dbReference type="AlphaFoldDB" id="A0AA39PJU5"/>
<dbReference type="SUPFAM" id="SSF89372">
    <property type="entry name" value="Fucose-specific lectin"/>
    <property type="match status" value="1"/>
</dbReference>
<accession>A0AA39PJU5</accession>
<dbReference type="Pfam" id="PF07938">
    <property type="entry name" value="Fungal_lectin"/>
    <property type="match status" value="1"/>
</dbReference>
<evidence type="ECO:0000256" key="1">
    <source>
        <dbReference type="ARBA" id="ARBA00009042"/>
    </source>
</evidence>
<reference evidence="2" key="1">
    <citation type="submission" date="2023-06" db="EMBL/GenBank/DDBJ databases">
        <authorList>
            <consortium name="Lawrence Berkeley National Laboratory"/>
            <person name="Ahrendt S."/>
            <person name="Sahu N."/>
            <person name="Indic B."/>
            <person name="Wong-Bajracharya J."/>
            <person name="Merenyi Z."/>
            <person name="Ke H.-M."/>
            <person name="Monk M."/>
            <person name="Kocsube S."/>
            <person name="Drula E."/>
            <person name="Lipzen A."/>
            <person name="Balint B."/>
            <person name="Henrissat B."/>
            <person name="Andreopoulos B."/>
            <person name="Martin F.M."/>
            <person name="Harder C.B."/>
            <person name="Rigling D."/>
            <person name="Ford K.L."/>
            <person name="Foster G.D."/>
            <person name="Pangilinan J."/>
            <person name="Papanicolaou A."/>
            <person name="Barry K."/>
            <person name="LaButti K."/>
            <person name="Viragh M."/>
            <person name="Koriabine M."/>
            <person name="Yan M."/>
            <person name="Riley R."/>
            <person name="Champramary S."/>
            <person name="Plett K.L."/>
            <person name="Tsai I.J."/>
            <person name="Slot J."/>
            <person name="Sipos G."/>
            <person name="Plett J."/>
            <person name="Nagy L.G."/>
            <person name="Grigoriev I.V."/>
        </authorList>
    </citation>
    <scope>NUCLEOTIDE SEQUENCE</scope>
    <source>
        <strain evidence="2">HWK02</strain>
    </source>
</reference>
<name>A0AA39PJU5_9AGAR</name>
<organism evidence="2 3">
    <name type="scientific">Armillaria luteobubalina</name>
    <dbReference type="NCBI Taxonomy" id="153913"/>
    <lineage>
        <taxon>Eukaryota</taxon>
        <taxon>Fungi</taxon>
        <taxon>Dikarya</taxon>
        <taxon>Basidiomycota</taxon>
        <taxon>Agaricomycotina</taxon>
        <taxon>Agaricomycetes</taxon>
        <taxon>Agaricomycetidae</taxon>
        <taxon>Agaricales</taxon>
        <taxon>Marasmiineae</taxon>
        <taxon>Physalacriaceae</taxon>
        <taxon>Armillaria</taxon>
    </lineage>
</organism>
<dbReference type="EMBL" id="JAUEPU010000051">
    <property type="protein sequence ID" value="KAK0485379.1"/>
    <property type="molecule type" value="Genomic_DNA"/>
</dbReference>
<evidence type="ECO:0000313" key="2">
    <source>
        <dbReference type="EMBL" id="KAK0485379.1"/>
    </source>
</evidence>
<evidence type="ECO:0000313" key="3">
    <source>
        <dbReference type="Proteomes" id="UP001175228"/>
    </source>
</evidence>
<dbReference type="InterPro" id="IPR012475">
    <property type="entry name" value="Fungal_lectin"/>
</dbReference>
<comment type="similarity">
    <text evidence="1">Belongs to the fungal fucose-specific lectin family.</text>
</comment>
<gene>
    <name evidence="2" type="ORF">EDD18DRAFT_1361060</name>
</gene>